<protein>
    <submittedName>
        <fullName evidence="1">Uncharacterized protein</fullName>
    </submittedName>
</protein>
<accession>J3MRS5</accession>
<evidence type="ECO:0000313" key="2">
    <source>
        <dbReference type="Proteomes" id="UP000006038"/>
    </source>
</evidence>
<keyword evidence="2" id="KW-1185">Reference proteome</keyword>
<evidence type="ECO:0000313" key="1">
    <source>
        <dbReference type="EnsemblPlants" id="OB08G18040.1"/>
    </source>
</evidence>
<dbReference type="EnsemblPlants" id="OB08G18040.1">
    <property type="protein sequence ID" value="OB08G18040.1"/>
    <property type="gene ID" value="OB08G18040"/>
</dbReference>
<dbReference type="HOGENOM" id="CLU_2691714_0_0_1"/>
<dbReference type="Gramene" id="OB08G18040.1">
    <property type="protein sequence ID" value="OB08G18040.1"/>
    <property type="gene ID" value="OB08G18040"/>
</dbReference>
<name>J3MRS5_ORYBR</name>
<reference evidence="1" key="2">
    <citation type="submission" date="2013-04" db="UniProtKB">
        <authorList>
            <consortium name="EnsemblPlants"/>
        </authorList>
    </citation>
    <scope>IDENTIFICATION</scope>
</reference>
<organism evidence="1">
    <name type="scientific">Oryza brachyantha</name>
    <name type="common">malo sina</name>
    <dbReference type="NCBI Taxonomy" id="4533"/>
    <lineage>
        <taxon>Eukaryota</taxon>
        <taxon>Viridiplantae</taxon>
        <taxon>Streptophyta</taxon>
        <taxon>Embryophyta</taxon>
        <taxon>Tracheophyta</taxon>
        <taxon>Spermatophyta</taxon>
        <taxon>Magnoliopsida</taxon>
        <taxon>Liliopsida</taxon>
        <taxon>Poales</taxon>
        <taxon>Poaceae</taxon>
        <taxon>BOP clade</taxon>
        <taxon>Oryzoideae</taxon>
        <taxon>Oryzeae</taxon>
        <taxon>Oryzinae</taxon>
        <taxon>Oryza</taxon>
    </lineage>
</organism>
<reference evidence="1" key="1">
    <citation type="journal article" date="2013" name="Nat. Commun.">
        <title>Whole-genome sequencing of Oryza brachyantha reveals mechanisms underlying Oryza genome evolution.</title>
        <authorList>
            <person name="Chen J."/>
            <person name="Huang Q."/>
            <person name="Gao D."/>
            <person name="Wang J."/>
            <person name="Lang Y."/>
            <person name="Liu T."/>
            <person name="Li B."/>
            <person name="Bai Z."/>
            <person name="Luis Goicoechea J."/>
            <person name="Liang C."/>
            <person name="Chen C."/>
            <person name="Zhang W."/>
            <person name="Sun S."/>
            <person name="Liao Y."/>
            <person name="Zhang X."/>
            <person name="Yang L."/>
            <person name="Song C."/>
            <person name="Wang M."/>
            <person name="Shi J."/>
            <person name="Liu G."/>
            <person name="Liu J."/>
            <person name="Zhou H."/>
            <person name="Zhou W."/>
            <person name="Yu Q."/>
            <person name="An N."/>
            <person name="Chen Y."/>
            <person name="Cai Q."/>
            <person name="Wang B."/>
            <person name="Liu B."/>
            <person name="Min J."/>
            <person name="Huang Y."/>
            <person name="Wu H."/>
            <person name="Li Z."/>
            <person name="Zhang Y."/>
            <person name="Yin Y."/>
            <person name="Song W."/>
            <person name="Jiang J."/>
            <person name="Jackson S.A."/>
            <person name="Wing R.A."/>
            <person name="Wang J."/>
            <person name="Chen M."/>
        </authorList>
    </citation>
    <scope>NUCLEOTIDE SEQUENCE [LARGE SCALE GENOMIC DNA]</scope>
    <source>
        <strain evidence="1">cv. IRGC 101232</strain>
    </source>
</reference>
<dbReference type="Proteomes" id="UP000006038">
    <property type="component" value="Chromosome 8"/>
</dbReference>
<dbReference type="AlphaFoldDB" id="J3MRS5"/>
<proteinExistence type="predicted"/>
<sequence>MLHGIDQGALEAEPPCSIEDIFCELLWDGSNGHDGGGNDCVGVDDDNGKDGGISFARCRHDMFVEPFARTHGAD</sequence>